<evidence type="ECO:0008006" key="5">
    <source>
        <dbReference type="Google" id="ProtNLM"/>
    </source>
</evidence>
<dbReference type="InterPro" id="IPR011034">
    <property type="entry name" value="Formyl_transferase-like_C_sf"/>
</dbReference>
<dbReference type="InterPro" id="IPR036477">
    <property type="entry name" value="Formyl_transf_N_sf"/>
</dbReference>
<keyword evidence="4" id="KW-1185">Reference proteome</keyword>
<dbReference type="Gene3D" id="3.40.50.12230">
    <property type="match status" value="1"/>
</dbReference>
<dbReference type="InterPro" id="IPR002376">
    <property type="entry name" value="Formyl_transf_N"/>
</dbReference>
<dbReference type="Proteomes" id="UP000295124">
    <property type="component" value="Unassembled WGS sequence"/>
</dbReference>
<dbReference type="RefSeq" id="WP_132171528.1">
    <property type="nucleotide sequence ID" value="NZ_SMKX01000082.1"/>
</dbReference>
<evidence type="ECO:0000259" key="1">
    <source>
        <dbReference type="Pfam" id="PF00551"/>
    </source>
</evidence>
<dbReference type="SUPFAM" id="SSF50486">
    <property type="entry name" value="FMT C-terminal domain-like"/>
    <property type="match status" value="1"/>
</dbReference>
<gene>
    <name evidence="3" type="ORF">E1263_25145</name>
</gene>
<evidence type="ECO:0000313" key="3">
    <source>
        <dbReference type="EMBL" id="TDD56867.1"/>
    </source>
</evidence>
<dbReference type="InterPro" id="IPR005793">
    <property type="entry name" value="Formyl_trans_C"/>
</dbReference>
<dbReference type="GO" id="GO:0004479">
    <property type="term" value="F:methionyl-tRNA formyltransferase activity"/>
    <property type="evidence" value="ECO:0007669"/>
    <property type="project" value="TreeGrafter"/>
</dbReference>
<dbReference type="PANTHER" id="PTHR11138">
    <property type="entry name" value="METHIONYL-TRNA FORMYLTRANSFERASE"/>
    <property type="match status" value="1"/>
</dbReference>
<dbReference type="SUPFAM" id="SSF53328">
    <property type="entry name" value="Formyltransferase"/>
    <property type="match status" value="1"/>
</dbReference>
<protein>
    <recommendedName>
        <fullName evidence="5">Methionyl-tRNA formyltransferase</fullName>
    </recommendedName>
</protein>
<comment type="caution">
    <text evidence="3">The sequence shown here is derived from an EMBL/GenBank/DDBJ whole genome shotgun (WGS) entry which is preliminary data.</text>
</comment>
<evidence type="ECO:0000259" key="2">
    <source>
        <dbReference type="Pfam" id="PF02911"/>
    </source>
</evidence>
<dbReference type="Pfam" id="PF00551">
    <property type="entry name" value="Formyl_trans_N"/>
    <property type="match status" value="1"/>
</dbReference>
<reference evidence="3 4" key="1">
    <citation type="submission" date="2019-03" db="EMBL/GenBank/DDBJ databases">
        <title>Draft genome sequences of novel Actinobacteria.</title>
        <authorList>
            <person name="Sahin N."/>
            <person name="Ay H."/>
            <person name="Saygin H."/>
        </authorList>
    </citation>
    <scope>NUCLEOTIDE SEQUENCE [LARGE SCALE GENOMIC DNA]</scope>
    <source>
        <strain evidence="3 4">JCM 13523</strain>
    </source>
</reference>
<dbReference type="AlphaFoldDB" id="A0A4V2YP42"/>
<name>A0A4V2YP42_9ACTN</name>
<sequence length="281" mass="29535">MRVVALSAYLPSYRIISRWAERNGHEIVLVVTLPPTNRYGAGPSPFADPVSAETNVLMTSKLKSIATPVIGALQPDLVVSAAFPRLIPEEILRIPSYGALNLHPTRLPNGRGPNPARVVYEGSPTVDVTVHRTASAFDTGAIMAQRSAPLPVDLSGAWLFNAWVELLGDALDEAGAKAFAGDPGSAQDDSIASYAGVFEPSECELDLTEPSASIIRKTAALNMFMPRATAVIQGSPVLISSVHVAGGNNPAAAGTVLAKHPDGWDIQTADGTLRVVAENIV</sequence>
<dbReference type="EMBL" id="SMKX01000082">
    <property type="protein sequence ID" value="TDD56867.1"/>
    <property type="molecule type" value="Genomic_DNA"/>
</dbReference>
<organism evidence="3 4">
    <name type="scientific">Kribbella antibiotica</name>
    <dbReference type="NCBI Taxonomy" id="190195"/>
    <lineage>
        <taxon>Bacteria</taxon>
        <taxon>Bacillati</taxon>
        <taxon>Actinomycetota</taxon>
        <taxon>Actinomycetes</taxon>
        <taxon>Propionibacteriales</taxon>
        <taxon>Kribbellaceae</taxon>
        <taxon>Kribbella</taxon>
    </lineage>
</organism>
<feature type="domain" description="Formyl transferase C-terminal" evidence="2">
    <location>
        <begin position="200"/>
        <end position="275"/>
    </location>
</feature>
<proteinExistence type="predicted"/>
<dbReference type="OrthoDB" id="9802815at2"/>
<dbReference type="PANTHER" id="PTHR11138:SF5">
    <property type="entry name" value="METHIONYL-TRNA FORMYLTRANSFERASE, MITOCHONDRIAL"/>
    <property type="match status" value="1"/>
</dbReference>
<accession>A0A4V2YP42</accession>
<feature type="domain" description="Formyl transferase N-terminal" evidence="1">
    <location>
        <begin position="19"/>
        <end position="149"/>
    </location>
</feature>
<evidence type="ECO:0000313" key="4">
    <source>
        <dbReference type="Proteomes" id="UP000295124"/>
    </source>
</evidence>
<dbReference type="Pfam" id="PF02911">
    <property type="entry name" value="Formyl_trans_C"/>
    <property type="match status" value="1"/>
</dbReference>